<reference evidence="2 3" key="1">
    <citation type="submission" date="2016-11" db="EMBL/GenBank/DDBJ databases">
        <title>Trade-off between light-utilization and light-protection in marine flavobacteria.</title>
        <authorList>
            <person name="Kumagai Y."/>
        </authorList>
    </citation>
    <scope>NUCLEOTIDE SEQUENCE [LARGE SCALE GENOMIC DNA]</scope>
    <source>
        <strain evidence="2 3">JCM 13191</strain>
    </source>
</reference>
<dbReference type="Gene3D" id="3.90.550.10">
    <property type="entry name" value="Spore Coat Polysaccharide Biosynthesis Protein SpsA, Chain A"/>
    <property type="match status" value="1"/>
</dbReference>
<dbReference type="OrthoDB" id="597270at2"/>
<dbReference type="STRING" id="331648.BST97_00110"/>
<name>A0A1W6MG29_9FLAO</name>
<dbReference type="EMBL" id="CP019344">
    <property type="protein sequence ID" value="ARN76532.1"/>
    <property type="molecule type" value="Genomic_DNA"/>
</dbReference>
<feature type="domain" description="Glycosyltransferase 2-like" evidence="1">
    <location>
        <begin position="3"/>
        <end position="136"/>
    </location>
</feature>
<accession>A0A1W6MG29</accession>
<dbReference type="PANTHER" id="PTHR22916">
    <property type="entry name" value="GLYCOSYLTRANSFERASE"/>
    <property type="match status" value="1"/>
</dbReference>
<dbReference type="InterPro" id="IPR029044">
    <property type="entry name" value="Nucleotide-diphossugar_trans"/>
</dbReference>
<dbReference type="Pfam" id="PF00535">
    <property type="entry name" value="Glycos_transf_2"/>
    <property type="match status" value="1"/>
</dbReference>
<organism evidence="2 3">
    <name type="scientific">Nonlabens spongiae</name>
    <dbReference type="NCBI Taxonomy" id="331648"/>
    <lineage>
        <taxon>Bacteria</taxon>
        <taxon>Pseudomonadati</taxon>
        <taxon>Bacteroidota</taxon>
        <taxon>Flavobacteriia</taxon>
        <taxon>Flavobacteriales</taxon>
        <taxon>Flavobacteriaceae</taxon>
        <taxon>Nonlabens</taxon>
    </lineage>
</organism>
<keyword evidence="3" id="KW-1185">Reference proteome</keyword>
<dbReference type="GO" id="GO:0016758">
    <property type="term" value="F:hexosyltransferase activity"/>
    <property type="evidence" value="ECO:0007669"/>
    <property type="project" value="UniProtKB-ARBA"/>
</dbReference>
<dbReference type="AlphaFoldDB" id="A0A1W6MG29"/>
<sequence length="312" mass="36597">MISVIIPSYNRADLIGETLESLIAQTHTDWECIVVDDNSKDDTVKIVESYARKDSRFHCFKKPLSLPKGPSASRNFGLTKARGAFINWLDSDDLMHPEKMTRDLEAINSGDYDFTVCQSKFFTKTGDETEKDYWNNEVWSSDPICDFILKNIGWSTNAPLWRQSSLAEVNLVFDEELITAEDFFYHLQALKFELKPKVCDQILIYQREHPNRLNEFQKKSPFKLKVFSALLQDDFKPLLNEQTLNHISKVLIRQFSNLLKHKDLTLARVYRKKLNRLLPEYKSEFDRLYRVGKLYKFTGRFYSRLNPIIDVK</sequence>
<dbReference type="Proteomes" id="UP000193431">
    <property type="component" value="Chromosome"/>
</dbReference>
<dbReference type="SUPFAM" id="SSF53448">
    <property type="entry name" value="Nucleotide-diphospho-sugar transferases"/>
    <property type="match status" value="1"/>
</dbReference>
<proteinExistence type="predicted"/>
<protein>
    <recommendedName>
        <fullName evidence="1">Glycosyltransferase 2-like domain-containing protein</fullName>
    </recommendedName>
</protein>
<dbReference type="CDD" id="cd00761">
    <property type="entry name" value="Glyco_tranf_GTA_type"/>
    <property type="match status" value="1"/>
</dbReference>
<dbReference type="RefSeq" id="WP_085765334.1">
    <property type="nucleotide sequence ID" value="NZ_CP019344.1"/>
</dbReference>
<gene>
    <name evidence="2" type="ORF">BST97_00110</name>
</gene>
<dbReference type="InterPro" id="IPR001173">
    <property type="entry name" value="Glyco_trans_2-like"/>
</dbReference>
<evidence type="ECO:0000313" key="3">
    <source>
        <dbReference type="Proteomes" id="UP000193431"/>
    </source>
</evidence>
<evidence type="ECO:0000259" key="1">
    <source>
        <dbReference type="Pfam" id="PF00535"/>
    </source>
</evidence>
<dbReference type="PANTHER" id="PTHR22916:SF3">
    <property type="entry name" value="UDP-GLCNAC:BETAGAL BETA-1,3-N-ACETYLGLUCOSAMINYLTRANSFERASE-LIKE PROTEIN 1"/>
    <property type="match status" value="1"/>
</dbReference>
<evidence type="ECO:0000313" key="2">
    <source>
        <dbReference type="EMBL" id="ARN76532.1"/>
    </source>
</evidence>